<dbReference type="PANTHER" id="PTHR30329">
    <property type="entry name" value="STATOR ELEMENT OF FLAGELLAR MOTOR COMPLEX"/>
    <property type="match status" value="1"/>
</dbReference>
<dbReference type="AlphaFoldDB" id="A0A318UK07"/>
<accession>A0A318UK07</accession>
<dbReference type="Proteomes" id="UP000248198">
    <property type="component" value="Unassembled WGS sequence"/>
</dbReference>
<feature type="chain" id="PRO_5016429363" evidence="6">
    <location>
        <begin position="20"/>
        <end position="406"/>
    </location>
</feature>
<feature type="region of interest" description="Disordered" evidence="5">
    <location>
        <begin position="374"/>
        <end position="399"/>
    </location>
</feature>
<gene>
    <name evidence="8" type="ORF">B0O44_104486</name>
</gene>
<keyword evidence="3" id="KW-0998">Cell outer membrane</keyword>
<organism evidence="8 9">
    <name type="scientific">Pedobacter nutrimenti</name>
    <dbReference type="NCBI Taxonomy" id="1241337"/>
    <lineage>
        <taxon>Bacteria</taxon>
        <taxon>Pseudomonadati</taxon>
        <taxon>Bacteroidota</taxon>
        <taxon>Sphingobacteriia</taxon>
        <taxon>Sphingobacteriales</taxon>
        <taxon>Sphingobacteriaceae</taxon>
        <taxon>Pedobacter</taxon>
    </lineage>
</organism>
<dbReference type="CDD" id="cd07185">
    <property type="entry name" value="OmpA_C-like"/>
    <property type="match status" value="1"/>
</dbReference>
<sequence length="406" mass="44371">MKTIIILGAGLLFAQYSQAQFLGHLKDKINQKVNEAVDRKIDKVSSGKGSANSSSSTAGTKNEGNVSLKTYSKYDFVPGEKIIAYDDFASDAIGDFPGKWNTNASGEVMSVERKTGKWLNVSKEGIYIPLAIKTLPDNFTLEYDVVFIPPAAAAGPNTAGFGFQLAHVDFKKDHFIYHTAYAQFLVSPYRGYFQYESYKPNGDKVLNNETQVTGLDRKHIQNYHVAVSRQKSRVRVYLNENKVCDLPAVLPGPENYNAIRFTTEQNNDGSNWLITNVKLASGTPDMRNKLLSEGKLSTTGILFDVNASAITAASYATLKQIAQVLQDNPDLKVKIVGHTDSDGDPAANLNLSQKRAEAVKAAFSKEFGIDASRMQTDGKGASQPLSANTSSEGKASNRRVEFIKVS</sequence>
<comment type="caution">
    <text evidence="8">The sequence shown here is derived from an EMBL/GenBank/DDBJ whole genome shotgun (WGS) entry which is preliminary data.</text>
</comment>
<dbReference type="EMBL" id="QKLU01000004">
    <property type="protein sequence ID" value="PYF74315.1"/>
    <property type="molecule type" value="Genomic_DNA"/>
</dbReference>
<evidence type="ECO:0000256" key="5">
    <source>
        <dbReference type="SAM" id="MobiDB-lite"/>
    </source>
</evidence>
<reference evidence="8 9" key="1">
    <citation type="submission" date="2018-06" db="EMBL/GenBank/DDBJ databases">
        <title>Genomic Encyclopedia of Archaeal and Bacterial Type Strains, Phase II (KMG-II): from individual species to whole genera.</title>
        <authorList>
            <person name="Goeker M."/>
        </authorList>
    </citation>
    <scope>NUCLEOTIDE SEQUENCE [LARGE SCALE GENOMIC DNA]</scope>
    <source>
        <strain evidence="8 9">DSM 27372</strain>
    </source>
</reference>
<dbReference type="PRINTS" id="PR01021">
    <property type="entry name" value="OMPADOMAIN"/>
</dbReference>
<dbReference type="InterPro" id="IPR006665">
    <property type="entry name" value="OmpA-like"/>
</dbReference>
<keyword evidence="2 4" id="KW-0472">Membrane</keyword>
<dbReference type="InterPro" id="IPR006664">
    <property type="entry name" value="OMP_bac"/>
</dbReference>
<evidence type="ECO:0000256" key="4">
    <source>
        <dbReference type="PROSITE-ProRule" id="PRU00473"/>
    </source>
</evidence>
<dbReference type="GO" id="GO:0009279">
    <property type="term" value="C:cell outer membrane"/>
    <property type="evidence" value="ECO:0007669"/>
    <property type="project" value="UniProtKB-SubCell"/>
</dbReference>
<dbReference type="Gene3D" id="2.60.120.560">
    <property type="entry name" value="Exo-inulinase, domain 1"/>
    <property type="match status" value="1"/>
</dbReference>
<proteinExistence type="predicted"/>
<comment type="subcellular location">
    <subcellularLocation>
        <location evidence="1">Cell outer membrane</location>
    </subcellularLocation>
</comment>
<keyword evidence="9" id="KW-1185">Reference proteome</keyword>
<dbReference type="PROSITE" id="PS51123">
    <property type="entry name" value="OMPA_2"/>
    <property type="match status" value="1"/>
</dbReference>
<dbReference type="Pfam" id="PF00691">
    <property type="entry name" value="OmpA"/>
    <property type="match status" value="1"/>
</dbReference>
<dbReference type="InterPro" id="IPR036737">
    <property type="entry name" value="OmpA-like_sf"/>
</dbReference>
<dbReference type="InterPro" id="IPR050330">
    <property type="entry name" value="Bact_OuterMem_StrucFunc"/>
</dbReference>
<evidence type="ECO:0000313" key="8">
    <source>
        <dbReference type="EMBL" id="PYF74315.1"/>
    </source>
</evidence>
<dbReference type="Gene3D" id="3.30.1330.60">
    <property type="entry name" value="OmpA-like domain"/>
    <property type="match status" value="1"/>
</dbReference>
<feature type="compositionally biased region" description="Polar residues" evidence="5">
    <location>
        <begin position="383"/>
        <end position="394"/>
    </location>
</feature>
<feature type="domain" description="OmpA-like" evidence="7">
    <location>
        <begin position="293"/>
        <end position="406"/>
    </location>
</feature>
<evidence type="ECO:0000256" key="1">
    <source>
        <dbReference type="ARBA" id="ARBA00004442"/>
    </source>
</evidence>
<keyword evidence="6" id="KW-0732">Signal</keyword>
<evidence type="ECO:0000256" key="3">
    <source>
        <dbReference type="ARBA" id="ARBA00023237"/>
    </source>
</evidence>
<evidence type="ECO:0000256" key="2">
    <source>
        <dbReference type="ARBA" id="ARBA00023136"/>
    </source>
</evidence>
<dbReference type="RefSeq" id="WP_170123335.1">
    <property type="nucleotide sequence ID" value="NZ_QKLU01000004.1"/>
</dbReference>
<feature type="signal peptide" evidence="6">
    <location>
        <begin position="1"/>
        <end position="19"/>
    </location>
</feature>
<dbReference type="SUPFAM" id="SSF103088">
    <property type="entry name" value="OmpA-like"/>
    <property type="match status" value="1"/>
</dbReference>
<protein>
    <submittedName>
        <fullName evidence="8">Outer membrane protein OmpA-like peptidoglycan-associated protein</fullName>
    </submittedName>
</protein>
<evidence type="ECO:0000256" key="6">
    <source>
        <dbReference type="SAM" id="SignalP"/>
    </source>
</evidence>
<dbReference type="PANTHER" id="PTHR30329:SF21">
    <property type="entry name" value="LIPOPROTEIN YIAD-RELATED"/>
    <property type="match status" value="1"/>
</dbReference>
<name>A0A318UK07_9SPHI</name>
<evidence type="ECO:0000313" key="9">
    <source>
        <dbReference type="Proteomes" id="UP000248198"/>
    </source>
</evidence>
<evidence type="ECO:0000259" key="7">
    <source>
        <dbReference type="PROSITE" id="PS51123"/>
    </source>
</evidence>